<evidence type="ECO:0000256" key="4">
    <source>
        <dbReference type="ARBA" id="ARBA00022840"/>
    </source>
</evidence>
<keyword evidence="5 7" id="KW-0648">Protein biosynthesis</keyword>
<dbReference type="Proteomes" id="UP001220010">
    <property type="component" value="Unassembled WGS sequence"/>
</dbReference>
<keyword evidence="4 7" id="KW-0067">ATP-binding</keyword>
<evidence type="ECO:0000256" key="3">
    <source>
        <dbReference type="ARBA" id="ARBA00022741"/>
    </source>
</evidence>
<dbReference type="InterPro" id="IPR020556">
    <property type="entry name" value="Amidase_CS"/>
</dbReference>
<dbReference type="InterPro" id="IPR004412">
    <property type="entry name" value="GatA"/>
</dbReference>
<evidence type="ECO:0000256" key="2">
    <source>
        <dbReference type="ARBA" id="ARBA00022598"/>
    </source>
</evidence>
<comment type="caution">
    <text evidence="9">The sequence shown here is derived from an EMBL/GenBank/DDBJ whole genome shotgun (WGS) entry which is preliminary data.</text>
</comment>
<dbReference type="Gene3D" id="3.90.1300.10">
    <property type="entry name" value="Amidase signature (AS) domain"/>
    <property type="match status" value="1"/>
</dbReference>
<protein>
    <recommendedName>
        <fullName evidence="7">Glutamyl-tRNA(Gln) amidotransferase subunit A</fullName>
        <shortName evidence="7">Glu-ADT subunit A</shortName>
        <ecNumber evidence="7">6.3.5.7</ecNumber>
    </recommendedName>
</protein>
<evidence type="ECO:0000256" key="1">
    <source>
        <dbReference type="ARBA" id="ARBA00008069"/>
    </source>
</evidence>
<dbReference type="Pfam" id="PF01425">
    <property type="entry name" value="Amidase"/>
    <property type="match status" value="1"/>
</dbReference>
<gene>
    <name evidence="7 9" type="primary">gatA</name>
    <name evidence="9" type="ORF">P0O15_08665</name>
</gene>
<evidence type="ECO:0000256" key="6">
    <source>
        <dbReference type="ARBA" id="ARBA00047407"/>
    </source>
</evidence>
<feature type="active site" description="Charge relay system" evidence="7">
    <location>
        <position position="68"/>
    </location>
</feature>
<dbReference type="HAMAP" id="MF_00120">
    <property type="entry name" value="GatA"/>
    <property type="match status" value="1"/>
</dbReference>
<feature type="active site" description="Charge relay system" evidence="7">
    <location>
        <position position="143"/>
    </location>
</feature>
<dbReference type="InterPro" id="IPR023631">
    <property type="entry name" value="Amidase_dom"/>
</dbReference>
<dbReference type="EC" id="6.3.5.7" evidence="7"/>
<dbReference type="PANTHER" id="PTHR11895:SF7">
    <property type="entry name" value="GLUTAMYL-TRNA(GLN) AMIDOTRANSFERASE SUBUNIT A, MITOCHONDRIAL"/>
    <property type="match status" value="1"/>
</dbReference>
<dbReference type="InterPro" id="IPR000120">
    <property type="entry name" value="Amidase"/>
</dbReference>
<comment type="catalytic activity">
    <reaction evidence="6 7">
        <text>L-glutamyl-tRNA(Gln) + L-glutamine + ATP + H2O = L-glutaminyl-tRNA(Gln) + L-glutamate + ADP + phosphate + H(+)</text>
        <dbReference type="Rhea" id="RHEA:17521"/>
        <dbReference type="Rhea" id="RHEA-COMP:9681"/>
        <dbReference type="Rhea" id="RHEA-COMP:9684"/>
        <dbReference type="ChEBI" id="CHEBI:15377"/>
        <dbReference type="ChEBI" id="CHEBI:15378"/>
        <dbReference type="ChEBI" id="CHEBI:29985"/>
        <dbReference type="ChEBI" id="CHEBI:30616"/>
        <dbReference type="ChEBI" id="CHEBI:43474"/>
        <dbReference type="ChEBI" id="CHEBI:58359"/>
        <dbReference type="ChEBI" id="CHEBI:78520"/>
        <dbReference type="ChEBI" id="CHEBI:78521"/>
        <dbReference type="ChEBI" id="CHEBI:456216"/>
        <dbReference type="EC" id="6.3.5.7"/>
    </reaction>
</comment>
<dbReference type="SUPFAM" id="SSF75304">
    <property type="entry name" value="Amidase signature (AS) enzymes"/>
    <property type="match status" value="1"/>
</dbReference>
<keyword evidence="10" id="KW-1185">Reference proteome</keyword>
<dbReference type="InterPro" id="IPR036928">
    <property type="entry name" value="AS_sf"/>
</dbReference>
<dbReference type="PANTHER" id="PTHR11895">
    <property type="entry name" value="TRANSAMIDASE"/>
    <property type="match status" value="1"/>
</dbReference>
<reference evidence="9 10" key="1">
    <citation type="submission" date="2023-03" db="EMBL/GenBank/DDBJ databases">
        <title>WGS of Methanotrichaceae archaeon Mx.</title>
        <authorList>
            <person name="Sorokin D.Y."/>
            <person name="Merkel A.Y."/>
        </authorList>
    </citation>
    <scope>NUCLEOTIDE SEQUENCE [LARGE SCALE GENOMIC DNA]</scope>
    <source>
        <strain evidence="9 10">Mx</strain>
    </source>
</reference>
<comment type="function">
    <text evidence="7">Allows the formation of correctly charged Gln-tRNA(Gln) through the transamidation of misacylated Glu-tRNA(Gln) in organisms which lack glutaminyl-tRNA synthetase. The reaction takes place in the presence of glutamine and ATP through an activated gamma-phospho-Glu-tRNA(Gln).</text>
</comment>
<evidence type="ECO:0000313" key="9">
    <source>
        <dbReference type="EMBL" id="MDF0591233.1"/>
    </source>
</evidence>
<keyword evidence="2 7" id="KW-0436">Ligase</keyword>
<dbReference type="EMBL" id="JARFPK010000031">
    <property type="protein sequence ID" value="MDF0591233.1"/>
    <property type="molecule type" value="Genomic_DNA"/>
</dbReference>
<comment type="subunit">
    <text evidence="7">Heterotrimer of A, B and C subunits.</text>
</comment>
<dbReference type="PROSITE" id="PS00571">
    <property type="entry name" value="AMIDASES"/>
    <property type="match status" value="1"/>
</dbReference>
<dbReference type="NCBIfam" id="TIGR00132">
    <property type="entry name" value="gatA"/>
    <property type="match status" value="1"/>
</dbReference>
<comment type="similarity">
    <text evidence="1 7">Belongs to the amidase family. GatA subfamily.</text>
</comment>
<evidence type="ECO:0000259" key="8">
    <source>
        <dbReference type="Pfam" id="PF01425"/>
    </source>
</evidence>
<evidence type="ECO:0000256" key="5">
    <source>
        <dbReference type="ARBA" id="ARBA00022917"/>
    </source>
</evidence>
<organism evidence="9 10">
    <name type="scientific">Candidatus Methanocrinis natronophilus</name>
    <dbReference type="NCBI Taxonomy" id="3033396"/>
    <lineage>
        <taxon>Archaea</taxon>
        <taxon>Methanobacteriati</taxon>
        <taxon>Methanobacteriota</taxon>
        <taxon>Stenosarchaea group</taxon>
        <taxon>Methanomicrobia</taxon>
        <taxon>Methanotrichales</taxon>
        <taxon>Methanotrichaceae</taxon>
        <taxon>Methanocrinis</taxon>
    </lineage>
</organism>
<proteinExistence type="inferred from homology"/>
<feature type="domain" description="Amidase" evidence="8">
    <location>
        <begin position="20"/>
        <end position="460"/>
    </location>
</feature>
<keyword evidence="3 7" id="KW-0547">Nucleotide-binding</keyword>
<feature type="active site" description="Acyl-ester intermediate" evidence="7">
    <location>
        <position position="167"/>
    </location>
</feature>
<evidence type="ECO:0000256" key="7">
    <source>
        <dbReference type="HAMAP-Rule" id="MF_00120"/>
    </source>
</evidence>
<evidence type="ECO:0000313" key="10">
    <source>
        <dbReference type="Proteomes" id="UP001220010"/>
    </source>
</evidence>
<accession>A0ABT5X995</accession>
<sequence>MVMIRELQEGLFAGGSAEEMINSLFEKIRRSRLNAYNHIAEDQALERAREFDRSPWEGSLAGVPIAIKDSISTRGIETNCSSRILSGYVPPYDAHVIERLKEEGAIIIGKTNMDEFAMGTSTETSYFGPTKNPWDLDRVPGGSSGGSAAAVAAGEAPAALGSDTGGSIRGPASFCGIVGIKPTYGLVSRYGLVSYANSLEQIGPLAMDVEDAALVMEAISGHDPRDSTSVKSEGGYLSGLNGGVEGLTFGVPKEYFGEGVGEGVDPEVERSVWDAISKLEELGASWKMVSLPHTKYALAAYYIIAMSEASSNLARFDGLRYGLRLGADQDWHSTFSEIRAAGFGPEVKRRILLGTYALSAGYYGRYYLKALKVRTLIKQDFERALSSGGADLLVTPTMPFPAFKIGERIEDPLSLYMADVFTVPINLAGVPAISLPCGFADGLPIGLQIIGRHFDEVSLLRAAKAYEDATPYHEAVPKEVI</sequence>
<name>A0ABT5X995_9EURY</name>